<dbReference type="Gene3D" id="3.40.50.970">
    <property type="match status" value="2"/>
</dbReference>
<gene>
    <name evidence="8" type="ORF">SAMN04487931_101468</name>
</gene>
<evidence type="ECO:0000256" key="1">
    <source>
        <dbReference type="ARBA" id="ARBA00022723"/>
    </source>
</evidence>
<dbReference type="PANTHER" id="PTHR43710:SF7">
    <property type="entry name" value="INDOLEPYRUVATE OXIDOREDUCTASE SUBUNIT IORA"/>
    <property type="match status" value="1"/>
</dbReference>
<evidence type="ECO:0000256" key="3">
    <source>
        <dbReference type="ARBA" id="ARBA00023004"/>
    </source>
</evidence>
<evidence type="ECO:0000256" key="2">
    <source>
        <dbReference type="ARBA" id="ARBA00023002"/>
    </source>
</evidence>
<keyword evidence="9" id="KW-1185">Reference proteome</keyword>
<evidence type="ECO:0000313" key="9">
    <source>
        <dbReference type="Proteomes" id="UP000199608"/>
    </source>
</evidence>
<dbReference type="CDD" id="cd07034">
    <property type="entry name" value="TPP_PYR_PFOR_IOR-alpha_like"/>
    <property type="match status" value="1"/>
</dbReference>
<dbReference type="InterPro" id="IPR029061">
    <property type="entry name" value="THDP-binding"/>
</dbReference>
<feature type="domain" description="4Fe-4S ferredoxin-type" evidence="7">
    <location>
        <begin position="593"/>
        <end position="622"/>
    </location>
</feature>
<feature type="binding site" evidence="6">
    <location>
        <position position="605"/>
    </location>
    <ligand>
        <name>[4Fe-4S] cluster</name>
        <dbReference type="ChEBI" id="CHEBI:49883"/>
        <label>2</label>
    </ligand>
</feature>
<feature type="binding site" evidence="6">
    <location>
        <position position="612"/>
    </location>
    <ligand>
        <name>[4Fe-4S] cluster</name>
        <dbReference type="ChEBI" id="CHEBI:49883"/>
        <label>1</label>
    </ligand>
</feature>
<sequence length="624" mass="67869">MLLSAETQMKFDYLNLVEIMTRQKLMLGNDALAYGLLKNGCEIATAYPGTPSSEILASFVSFKKEYNIPVHAQWAVNEKIAFETAYAACQAGVRSAVAMKQVGLNVAADPLMSAVYSGVKGGFIVISADDPGPHSSQTEQDSRLMAVMAKLPVLDPASPMQAENMVGLAYELSEAFEIPVMIRPTTRVCHTRQNMEMDDIVYERKEAEFEKNPARWAATPKFRLTLHKELEEKLSKIAAWNPTQPTLMSGTAKKSGKAIVVSGVAAASAKDIVKDLDLEIPVYQVLQPFPLHTKFMEELESYEDILVIEETAGVIEMQLADKKKVKGKNSGFVSRAGELFPETIEKLISSFCNLDYQEITPPAIAGRRPTLCAGCPHRASFFAIKKAAPRGIYTSDIGCYTLGINLGAVDTVLCMGASISQASGFTLAYENNKKKPQVIATIGDSTFFHSGIPALIETVVRKTPYVLVILDNRTTAMTGHQPTPASGFDASGDACDSVSIEKIVQGCGVNFCKQANPYKLPELIDLLKQACDYCKDNGPAVVISRYPCLLNMDKKILKEDFQKVVVDESSCDGCGYCVNHFECPALSLNQEETCVSLDDTLCSGCGVCSFVCPKGSLIINHQEG</sequence>
<keyword evidence="3 5" id="KW-0408">Iron</keyword>
<dbReference type="AlphaFoldDB" id="A0A1H2DQC1"/>
<keyword evidence="1 5" id="KW-0479">Metal-binding</keyword>
<evidence type="ECO:0000256" key="6">
    <source>
        <dbReference type="PIRSR" id="PIRSR006439-50"/>
    </source>
</evidence>
<dbReference type="InterPro" id="IPR011766">
    <property type="entry name" value="TPP_enzyme_TPP-bd"/>
</dbReference>
<evidence type="ECO:0000256" key="5">
    <source>
        <dbReference type="PIRNR" id="PIRNR006439"/>
    </source>
</evidence>
<keyword evidence="4 5" id="KW-0411">Iron-sulfur</keyword>
<keyword evidence="5" id="KW-0813">Transport</keyword>
<organism evidence="8 9">
    <name type="scientific">Desulfobacula phenolica</name>
    <dbReference type="NCBI Taxonomy" id="90732"/>
    <lineage>
        <taxon>Bacteria</taxon>
        <taxon>Pseudomonadati</taxon>
        <taxon>Thermodesulfobacteriota</taxon>
        <taxon>Desulfobacteria</taxon>
        <taxon>Desulfobacterales</taxon>
        <taxon>Desulfobacteraceae</taxon>
        <taxon>Desulfobacula</taxon>
    </lineage>
</organism>
<keyword evidence="5" id="KW-0249">Electron transport</keyword>
<dbReference type="GO" id="GO:0030976">
    <property type="term" value="F:thiamine pyrophosphate binding"/>
    <property type="evidence" value="ECO:0007669"/>
    <property type="project" value="InterPro"/>
</dbReference>
<keyword evidence="2 5" id="KW-0560">Oxidoreductase</keyword>
<keyword evidence="8" id="KW-0670">Pyruvate</keyword>
<dbReference type="GO" id="GO:0051539">
    <property type="term" value="F:4 iron, 4 sulfur cluster binding"/>
    <property type="evidence" value="ECO:0007669"/>
    <property type="project" value="UniProtKB-UniRule"/>
</dbReference>
<comment type="catalytic activity">
    <reaction evidence="5">
        <text>indole-3-pyruvate + 2 oxidized [2Fe-2S]-[ferredoxin] + CoA = (indol-3-yl)acetyl-CoA + 2 reduced [2Fe-2S]-[ferredoxin] + CO2 + H(+)</text>
        <dbReference type="Rhea" id="RHEA:12645"/>
        <dbReference type="Rhea" id="RHEA-COMP:10000"/>
        <dbReference type="Rhea" id="RHEA-COMP:10001"/>
        <dbReference type="ChEBI" id="CHEBI:15378"/>
        <dbReference type="ChEBI" id="CHEBI:16526"/>
        <dbReference type="ChEBI" id="CHEBI:17640"/>
        <dbReference type="ChEBI" id="CHEBI:33737"/>
        <dbReference type="ChEBI" id="CHEBI:33738"/>
        <dbReference type="ChEBI" id="CHEBI:57271"/>
        <dbReference type="ChEBI" id="CHEBI:57287"/>
        <dbReference type="EC" id="1.2.7.8"/>
    </reaction>
</comment>
<dbReference type="FunFam" id="3.40.50.970:FF:000039">
    <property type="entry name" value="Indolepyruvate oxidoreductase subunit IorA"/>
    <property type="match status" value="1"/>
</dbReference>
<dbReference type="CDD" id="cd02008">
    <property type="entry name" value="TPP_IOR_alpha"/>
    <property type="match status" value="1"/>
</dbReference>
<dbReference type="SUPFAM" id="SSF54862">
    <property type="entry name" value="4Fe-4S ferredoxins"/>
    <property type="match status" value="1"/>
</dbReference>
<feature type="binding site" evidence="6">
    <location>
        <position position="574"/>
    </location>
    <ligand>
        <name>[4Fe-4S] cluster</name>
        <dbReference type="ChEBI" id="CHEBI:49883"/>
        <label>1</label>
    </ligand>
</feature>
<dbReference type="Gene3D" id="3.30.70.20">
    <property type="match status" value="1"/>
</dbReference>
<name>A0A1H2DQC1_9BACT</name>
<keyword evidence="5 6" id="KW-0004">4Fe-4S</keyword>
<dbReference type="EMBL" id="FNLL01000001">
    <property type="protein sequence ID" value="SDT84974.1"/>
    <property type="molecule type" value="Genomic_DNA"/>
</dbReference>
<dbReference type="PANTHER" id="PTHR43710">
    <property type="entry name" value="2-HYDROXYACYL-COA LYASE"/>
    <property type="match status" value="1"/>
</dbReference>
<dbReference type="PROSITE" id="PS51379">
    <property type="entry name" value="4FE4S_FER_2"/>
    <property type="match status" value="2"/>
</dbReference>
<dbReference type="InterPro" id="IPR017721">
    <property type="entry name" value="IorA"/>
</dbReference>
<dbReference type="GO" id="GO:0046872">
    <property type="term" value="F:metal ion binding"/>
    <property type="evidence" value="ECO:0007669"/>
    <property type="project" value="UniProtKB-UniRule"/>
</dbReference>
<reference evidence="9" key="1">
    <citation type="submission" date="2016-10" db="EMBL/GenBank/DDBJ databases">
        <authorList>
            <person name="Varghese N."/>
            <person name="Submissions S."/>
        </authorList>
    </citation>
    <scope>NUCLEOTIDE SEQUENCE [LARGE SCALE GENOMIC DNA]</scope>
    <source>
        <strain evidence="9">DSM 3384</strain>
    </source>
</reference>
<evidence type="ECO:0000256" key="4">
    <source>
        <dbReference type="ARBA" id="ARBA00023014"/>
    </source>
</evidence>
<feature type="binding site" evidence="6">
    <location>
        <position position="583"/>
    </location>
    <ligand>
        <name>[4Fe-4S] cluster</name>
        <dbReference type="ChEBI" id="CHEBI:49883"/>
        <label>2</label>
    </ligand>
</feature>
<feature type="binding site" evidence="6">
    <location>
        <position position="577"/>
    </location>
    <ligand>
        <name>[4Fe-4S] cluster</name>
        <dbReference type="ChEBI" id="CHEBI:49883"/>
        <label>1</label>
    </ligand>
</feature>
<dbReference type="InterPro" id="IPR002880">
    <property type="entry name" value="Pyrv_Fd/Flavodoxin_OxRdtase_N"/>
</dbReference>
<dbReference type="Pfam" id="PF01855">
    <property type="entry name" value="POR_N"/>
    <property type="match status" value="1"/>
</dbReference>
<dbReference type="Pfam" id="PF02775">
    <property type="entry name" value="TPP_enzyme_C"/>
    <property type="match status" value="1"/>
</dbReference>
<dbReference type="InterPro" id="IPR017900">
    <property type="entry name" value="4Fe4S_Fe_S_CS"/>
</dbReference>
<feature type="binding site" evidence="6">
    <location>
        <position position="602"/>
    </location>
    <ligand>
        <name>[4Fe-4S] cluster</name>
        <dbReference type="ChEBI" id="CHEBI:49883"/>
        <label>2</label>
    </ligand>
</feature>
<comment type="cofactor">
    <cofactor evidence="5 6">
        <name>[4Fe-4S] cluster</name>
        <dbReference type="ChEBI" id="CHEBI:49883"/>
    </cofactor>
    <text evidence="5 6">Binds 2 [4Fe-4S] clusters. In this family the first cluster has a non-standard and varying [4Fe-4S] binding motif CX(2)CX(2)CX(4-5)CP.</text>
</comment>
<evidence type="ECO:0000313" key="8">
    <source>
        <dbReference type="EMBL" id="SDT84974.1"/>
    </source>
</evidence>
<accession>A0A1H2DQC1</accession>
<dbReference type="EC" id="1.2.7.8" evidence="5"/>
<feature type="binding site" evidence="6">
    <location>
        <position position="571"/>
    </location>
    <ligand>
        <name>[4Fe-4S] cluster</name>
        <dbReference type="ChEBI" id="CHEBI:49883"/>
        <label>1</label>
    </ligand>
</feature>
<feature type="binding site" evidence="6">
    <location>
        <position position="608"/>
    </location>
    <ligand>
        <name>[4Fe-4S] cluster</name>
        <dbReference type="ChEBI" id="CHEBI:49883"/>
        <label>2</label>
    </ligand>
</feature>
<dbReference type="GO" id="GO:0044281">
    <property type="term" value="P:small molecule metabolic process"/>
    <property type="evidence" value="ECO:0007669"/>
    <property type="project" value="UniProtKB-ARBA"/>
</dbReference>
<protein>
    <recommendedName>
        <fullName evidence="5">Indolepyruvate oxidoreductase subunit IorA</fullName>
        <shortName evidence="5">IOR</shortName>
        <ecNumber evidence="5">1.2.7.8</ecNumber>
    </recommendedName>
    <alternativeName>
        <fullName evidence="5">Indolepyruvate ferredoxin oxidoreductase subunit alpha</fullName>
    </alternativeName>
</protein>
<dbReference type="InterPro" id="IPR045025">
    <property type="entry name" value="HACL1-like"/>
</dbReference>
<dbReference type="PIRSF" id="PIRSF006439">
    <property type="entry name" value="Indolepyruvate_ferr_oxidored"/>
    <property type="match status" value="1"/>
</dbReference>
<dbReference type="InterPro" id="IPR017896">
    <property type="entry name" value="4Fe4S_Fe-S-bd"/>
</dbReference>
<evidence type="ECO:0000259" key="7">
    <source>
        <dbReference type="PROSITE" id="PS51379"/>
    </source>
</evidence>
<feature type="domain" description="4Fe-4S ferredoxin-type" evidence="7">
    <location>
        <begin position="562"/>
        <end position="591"/>
    </location>
</feature>
<comment type="function">
    <text evidence="5">Catalyzes the ferredoxin-dependent oxidative decarboxylation of arylpyruvates.</text>
</comment>
<dbReference type="SUPFAM" id="SSF52518">
    <property type="entry name" value="Thiamin diphosphate-binding fold (THDP-binding)"/>
    <property type="match status" value="2"/>
</dbReference>
<proteinExistence type="predicted"/>
<dbReference type="GO" id="GO:0043805">
    <property type="term" value="F:indolepyruvate ferredoxin oxidoreductase activity"/>
    <property type="evidence" value="ECO:0007669"/>
    <property type="project" value="UniProtKB-UniRule"/>
</dbReference>
<dbReference type="Proteomes" id="UP000199608">
    <property type="component" value="Unassembled WGS sequence"/>
</dbReference>
<dbReference type="PROSITE" id="PS00198">
    <property type="entry name" value="4FE4S_FER_1"/>
    <property type="match status" value="1"/>
</dbReference>